<reference evidence="1 2" key="1">
    <citation type="submission" date="2023-07" db="EMBL/GenBank/DDBJ databases">
        <title>Genomic Encyclopedia of Type Strains, Phase IV (KMG-IV): sequencing the most valuable type-strain genomes for metagenomic binning, comparative biology and taxonomic classification.</title>
        <authorList>
            <person name="Goeker M."/>
        </authorList>
    </citation>
    <scope>NUCLEOTIDE SEQUENCE [LARGE SCALE GENOMIC DNA]</scope>
    <source>
        <strain evidence="1 2">DSM 23948</strain>
    </source>
</reference>
<name>A0ABT9V9Y8_9BACL</name>
<proteinExistence type="predicted"/>
<protein>
    <submittedName>
        <fullName evidence="1">Uncharacterized protein</fullName>
    </submittedName>
</protein>
<evidence type="ECO:0000313" key="2">
    <source>
        <dbReference type="Proteomes" id="UP001231362"/>
    </source>
</evidence>
<dbReference type="Proteomes" id="UP001231362">
    <property type="component" value="Unassembled WGS sequence"/>
</dbReference>
<sequence length="43" mass="5225">MEWRTIFVMWTRVYVVMQKYDKIKENVFIIVIGSVHINGTYCI</sequence>
<gene>
    <name evidence="1" type="ORF">J2S07_004092</name>
</gene>
<organism evidence="1 2">
    <name type="scientific">Anoxybacillus andreesenii</name>
    <dbReference type="NCBI Taxonomy" id="1325932"/>
    <lineage>
        <taxon>Bacteria</taxon>
        <taxon>Bacillati</taxon>
        <taxon>Bacillota</taxon>
        <taxon>Bacilli</taxon>
        <taxon>Bacillales</taxon>
        <taxon>Anoxybacillaceae</taxon>
        <taxon>Anoxybacillus</taxon>
    </lineage>
</organism>
<comment type="caution">
    <text evidence="1">The sequence shown here is derived from an EMBL/GenBank/DDBJ whole genome shotgun (WGS) entry which is preliminary data.</text>
</comment>
<accession>A0ABT9V9Y8</accession>
<evidence type="ECO:0000313" key="1">
    <source>
        <dbReference type="EMBL" id="MDQ0157744.1"/>
    </source>
</evidence>
<dbReference type="EMBL" id="JAUSTU010000036">
    <property type="protein sequence ID" value="MDQ0157744.1"/>
    <property type="molecule type" value="Genomic_DNA"/>
</dbReference>
<keyword evidence="2" id="KW-1185">Reference proteome</keyword>